<keyword evidence="2" id="KW-0812">Transmembrane</keyword>
<feature type="compositionally biased region" description="Polar residues" evidence="1">
    <location>
        <begin position="21"/>
        <end position="38"/>
    </location>
</feature>
<name>A0AAW0ASU8_9AGAR</name>
<evidence type="ECO:0000256" key="2">
    <source>
        <dbReference type="SAM" id="Phobius"/>
    </source>
</evidence>
<keyword evidence="2" id="KW-0472">Membrane</keyword>
<evidence type="ECO:0000256" key="1">
    <source>
        <dbReference type="SAM" id="MobiDB-lite"/>
    </source>
</evidence>
<evidence type="ECO:0000313" key="4">
    <source>
        <dbReference type="Proteomes" id="UP001383192"/>
    </source>
</evidence>
<proteinExistence type="predicted"/>
<feature type="compositionally biased region" description="Pro residues" evidence="1">
    <location>
        <begin position="1"/>
        <end position="19"/>
    </location>
</feature>
<feature type="transmembrane region" description="Helical" evidence="2">
    <location>
        <begin position="62"/>
        <end position="95"/>
    </location>
</feature>
<gene>
    <name evidence="3" type="ORF">VNI00_019028</name>
</gene>
<organism evidence="3 4">
    <name type="scientific">Paramarasmius palmivorus</name>
    <dbReference type="NCBI Taxonomy" id="297713"/>
    <lineage>
        <taxon>Eukaryota</taxon>
        <taxon>Fungi</taxon>
        <taxon>Dikarya</taxon>
        <taxon>Basidiomycota</taxon>
        <taxon>Agaricomycotina</taxon>
        <taxon>Agaricomycetes</taxon>
        <taxon>Agaricomycetidae</taxon>
        <taxon>Agaricales</taxon>
        <taxon>Marasmiineae</taxon>
        <taxon>Marasmiaceae</taxon>
        <taxon>Paramarasmius</taxon>
    </lineage>
</organism>
<accession>A0AAW0ASU8</accession>
<sequence>MATKPLPPPEPPPEPPPPTTHAGQSLHTPPSNVIAGSQTSNVRTGASSVVDIGALKDPNLLIIILLLVLAVILLVLIVILLLLIVVLLAWILVLLQGHSSR</sequence>
<reference evidence="3 4" key="1">
    <citation type="submission" date="2024-01" db="EMBL/GenBank/DDBJ databases">
        <title>A draft genome for a cacao thread blight-causing isolate of Paramarasmius palmivorus.</title>
        <authorList>
            <person name="Baruah I.K."/>
            <person name="Bukari Y."/>
            <person name="Amoako-Attah I."/>
            <person name="Meinhardt L.W."/>
            <person name="Bailey B.A."/>
            <person name="Cohen S.P."/>
        </authorList>
    </citation>
    <scope>NUCLEOTIDE SEQUENCE [LARGE SCALE GENOMIC DNA]</scope>
    <source>
        <strain evidence="3 4">GH-12</strain>
    </source>
</reference>
<dbReference type="Proteomes" id="UP001383192">
    <property type="component" value="Unassembled WGS sequence"/>
</dbReference>
<keyword evidence="4" id="KW-1185">Reference proteome</keyword>
<feature type="region of interest" description="Disordered" evidence="1">
    <location>
        <begin position="1"/>
        <end position="38"/>
    </location>
</feature>
<evidence type="ECO:0000313" key="3">
    <source>
        <dbReference type="EMBL" id="KAK7015864.1"/>
    </source>
</evidence>
<dbReference type="EMBL" id="JAYKXP010000306">
    <property type="protein sequence ID" value="KAK7015864.1"/>
    <property type="molecule type" value="Genomic_DNA"/>
</dbReference>
<keyword evidence="2" id="KW-1133">Transmembrane helix</keyword>
<dbReference type="AlphaFoldDB" id="A0AAW0ASU8"/>
<protein>
    <submittedName>
        <fullName evidence="3">Uncharacterized protein</fullName>
    </submittedName>
</protein>
<comment type="caution">
    <text evidence="3">The sequence shown here is derived from an EMBL/GenBank/DDBJ whole genome shotgun (WGS) entry which is preliminary data.</text>
</comment>